<feature type="transmembrane region" description="Helical" evidence="2">
    <location>
        <begin position="91"/>
        <end position="115"/>
    </location>
</feature>
<accession>A0A6A7C852</accession>
<feature type="region of interest" description="Disordered" evidence="1">
    <location>
        <begin position="1"/>
        <end position="85"/>
    </location>
</feature>
<dbReference type="OrthoDB" id="3942482at2759"/>
<keyword evidence="4" id="KW-1185">Reference proteome</keyword>
<reference evidence="3" key="1">
    <citation type="journal article" date="2020" name="Stud. Mycol.">
        <title>101 Dothideomycetes genomes: a test case for predicting lifestyles and emergence of pathogens.</title>
        <authorList>
            <person name="Haridas S."/>
            <person name="Albert R."/>
            <person name="Binder M."/>
            <person name="Bloem J."/>
            <person name="Labutti K."/>
            <person name="Salamov A."/>
            <person name="Andreopoulos B."/>
            <person name="Baker S."/>
            <person name="Barry K."/>
            <person name="Bills G."/>
            <person name="Bluhm B."/>
            <person name="Cannon C."/>
            <person name="Castanera R."/>
            <person name="Culley D."/>
            <person name="Daum C."/>
            <person name="Ezra D."/>
            <person name="Gonzalez J."/>
            <person name="Henrissat B."/>
            <person name="Kuo A."/>
            <person name="Liang C."/>
            <person name="Lipzen A."/>
            <person name="Lutzoni F."/>
            <person name="Magnuson J."/>
            <person name="Mondo S."/>
            <person name="Nolan M."/>
            <person name="Ohm R."/>
            <person name="Pangilinan J."/>
            <person name="Park H.-J."/>
            <person name="Ramirez L."/>
            <person name="Alfaro M."/>
            <person name="Sun H."/>
            <person name="Tritt A."/>
            <person name="Yoshinaga Y."/>
            <person name="Zwiers L.-H."/>
            <person name="Turgeon B."/>
            <person name="Goodwin S."/>
            <person name="Spatafora J."/>
            <person name="Crous P."/>
            <person name="Grigoriev I."/>
        </authorList>
    </citation>
    <scope>NUCLEOTIDE SEQUENCE</scope>
    <source>
        <strain evidence="3">CBS 480.64</strain>
    </source>
</reference>
<protein>
    <submittedName>
        <fullName evidence="3">Uncharacterized protein</fullName>
    </submittedName>
</protein>
<keyword evidence="2" id="KW-0812">Transmembrane</keyword>
<evidence type="ECO:0000256" key="2">
    <source>
        <dbReference type="SAM" id="Phobius"/>
    </source>
</evidence>
<keyword evidence="2" id="KW-1133">Transmembrane helix</keyword>
<proteinExistence type="predicted"/>
<evidence type="ECO:0000313" key="3">
    <source>
        <dbReference type="EMBL" id="KAF2863593.1"/>
    </source>
</evidence>
<keyword evidence="2" id="KW-0472">Membrane</keyword>
<name>A0A6A7C852_9PEZI</name>
<organism evidence="3 4">
    <name type="scientific">Piedraia hortae CBS 480.64</name>
    <dbReference type="NCBI Taxonomy" id="1314780"/>
    <lineage>
        <taxon>Eukaryota</taxon>
        <taxon>Fungi</taxon>
        <taxon>Dikarya</taxon>
        <taxon>Ascomycota</taxon>
        <taxon>Pezizomycotina</taxon>
        <taxon>Dothideomycetes</taxon>
        <taxon>Dothideomycetidae</taxon>
        <taxon>Capnodiales</taxon>
        <taxon>Piedraiaceae</taxon>
        <taxon>Piedraia</taxon>
    </lineage>
</organism>
<evidence type="ECO:0000313" key="4">
    <source>
        <dbReference type="Proteomes" id="UP000799421"/>
    </source>
</evidence>
<dbReference type="EMBL" id="MU005960">
    <property type="protein sequence ID" value="KAF2863593.1"/>
    <property type="molecule type" value="Genomic_DNA"/>
</dbReference>
<gene>
    <name evidence="3" type="ORF">K470DRAFT_268015</name>
</gene>
<dbReference type="Proteomes" id="UP000799421">
    <property type="component" value="Unassembled WGS sequence"/>
</dbReference>
<dbReference type="AlphaFoldDB" id="A0A6A7C852"/>
<evidence type="ECO:0000256" key="1">
    <source>
        <dbReference type="SAM" id="MobiDB-lite"/>
    </source>
</evidence>
<sequence length="293" mass="30836">MSPSSSSKRPFKRAFEKQVNTNMQKMADADRKLSPATLETGVDCGDEDWSEKRDPPPRFSTLFPAAPPSFPERSVERPAELPPRPSRAPGVFLTTPVFIIIMATLTLEAMILFAYTTIGLYSNLPNRFVPNMRQVPQAINVAPNIVVPAASNGPAETITLISTTIVTTTASTTVTTTEATTATTTDATTDTTTATATTSVTPTSTADESSKAAVMISDILGALSSRWTSNAVSTVTAVPSSTVFLTVVPPQSTVQSVTYLTVNPGGTPITSKTRTTVTSTTVIDATALPSKSG</sequence>